<protein>
    <submittedName>
        <fullName evidence="1">Uncharacterized protein</fullName>
    </submittedName>
</protein>
<accession>A0A8S2RYY5</accession>
<organism evidence="1 2">
    <name type="scientific">Rotaria magnacalcarata</name>
    <dbReference type="NCBI Taxonomy" id="392030"/>
    <lineage>
        <taxon>Eukaryota</taxon>
        <taxon>Metazoa</taxon>
        <taxon>Spiralia</taxon>
        <taxon>Gnathifera</taxon>
        <taxon>Rotifera</taxon>
        <taxon>Eurotatoria</taxon>
        <taxon>Bdelloidea</taxon>
        <taxon>Philodinida</taxon>
        <taxon>Philodinidae</taxon>
        <taxon>Rotaria</taxon>
    </lineage>
</organism>
<reference evidence="1" key="1">
    <citation type="submission" date="2021-02" db="EMBL/GenBank/DDBJ databases">
        <authorList>
            <person name="Nowell W R."/>
        </authorList>
    </citation>
    <scope>NUCLEOTIDE SEQUENCE</scope>
</reference>
<dbReference type="AlphaFoldDB" id="A0A8S2RYY5"/>
<dbReference type="Proteomes" id="UP000681720">
    <property type="component" value="Unassembled WGS sequence"/>
</dbReference>
<proteinExistence type="predicted"/>
<evidence type="ECO:0000313" key="2">
    <source>
        <dbReference type="Proteomes" id="UP000681720"/>
    </source>
</evidence>
<feature type="non-terminal residue" evidence="1">
    <location>
        <position position="1"/>
    </location>
</feature>
<evidence type="ECO:0000313" key="1">
    <source>
        <dbReference type="EMBL" id="CAF4193023.1"/>
    </source>
</evidence>
<sequence length="442" mass="51471">MRSAAAKLVKNAAKRYTFRFHPGIVTPKRVLNFSKFGANMGSVDSLKVFPSNNVDGFLRSHHGVEVLHAYRSFRKLSLRLESICLDISPHLTWSRVYQDCQRRFLNVEIDWKYQYFYRTKIEYESWLNWLRELVSCRLFEHLYLMVVKYCRPLLKKKENVLQGKLWNLGVRYECYEVNDSKVVQNLSTRIVSDEEIQCLANGLGYGLIPKRVDKLMIASNIEQFYHRVTDITQHHKKFMNELKEAGAGAIVKSDVRVLNPKELTLAADLRSLTQSFLHKANEFQQQNNKLDSKEKNYRTILKKLREDDSIIITRPDKGRGIVVMNRQDYVNKMLIILNDPTKFSCLSEDPTIKREKLLNDLLKRLYNEHCITDQFHGIAGATGSYPGRLYRLPKIHKENVPLRPVLSSIGTFNYGLAKALSQILSTIIEKKNMIRDSFDFVK</sequence>
<comment type="caution">
    <text evidence="1">The sequence shown here is derived from an EMBL/GenBank/DDBJ whole genome shotgun (WGS) entry which is preliminary data.</text>
</comment>
<dbReference type="EMBL" id="CAJOBJ010017480">
    <property type="protein sequence ID" value="CAF4193023.1"/>
    <property type="molecule type" value="Genomic_DNA"/>
</dbReference>
<gene>
    <name evidence="1" type="ORF">GIL414_LOCUS21290</name>
</gene>
<name>A0A8S2RYY5_9BILA</name>